<accession>A0ABS1SQD3</accession>
<evidence type="ECO:0008006" key="5">
    <source>
        <dbReference type="Google" id="ProtNLM"/>
    </source>
</evidence>
<comment type="caution">
    <text evidence="3">The sequence shown here is derived from an EMBL/GenBank/DDBJ whole genome shotgun (WGS) entry which is preliminary data.</text>
</comment>
<dbReference type="EMBL" id="QYAD01000003">
    <property type="protein sequence ID" value="MBL3690145.1"/>
    <property type="molecule type" value="Genomic_DNA"/>
</dbReference>
<dbReference type="Pfam" id="PF08310">
    <property type="entry name" value="LGFP"/>
    <property type="match status" value="4"/>
</dbReference>
<sequence>MITHVSGAPPGSIRAPSDSDDIHLFLQTRAPRKVGWPGTPALIYRAQAGDGEEVPMNVRRRKPARRWLRPVAALLLTAVATTMFVAAPGNASNAEASIASGFNPGTIISDDLFYEGRAMTPAQVQSFLNARVPRCEIGDPGKKAGSPIYGTQVASKCLRNATFNTVSKPANEFCAGYAGVANESAAQIITKVGQACGISQRVLLIMLEKEQNLVSDTWPTVRQFDVAMGYACPDSGPGNSPNCDPSMRGFQNQVYKAAWQLQVYKAQPYNYNYKPFQANRVQWHPNAGCGTSTFTITNYATAALYIYTPYRPNQAALNAGWGTGDSCSSYGNRNFYLFYKTWFGDPVGYQVTGAIATTWQRFGGENGTLGRPVANATSVAANGGGSYQEFQRGTIFYENRTGKSTAMGAGPFLTNYRAAGFVQGPWGWPTADATCGLAAGGCTMPFQTGVVAYSGATGSHLVPTAILPEWQRLSTVTGRLKYPTAEAETSAGGTAQRFQGGLSMANRTAGYSFDVATSNAWLNGGGMAKYGIIVEPTVALDAQRSYTNFERARMFMRVGSDPVRLGKGEFLNTYDRAGGAARSPWGWPLQDAVCNAASTCTMNFDAGQAVYTPGTGVGFVTSKFKDLWFAHGGHAGSLGYPIGEETTVSGGATMRFQRGTLLISPKASVRFGNGAFMNSFTAGGGPTGSWGWPLAEAGCNATGACTMNFDNGQAVYSPGTGVGFVTHATKALWFVHGGHGGPLGYPLGEEAKFTGGTVMKFQRGSLFLGPKASVRFGNGAFMNTYTAAGGPNGSWGWPIAEAVCTPAGACTMNFERGQAVYTPATGVKFVAGKAALSLPAAEAPAPDGDAAPDESAGGEDTRAGEDTVSGQQGGNLEEHAPETSREDVSNLSGHETR</sequence>
<keyword evidence="2" id="KW-1133">Transmembrane helix</keyword>
<organism evidence="3 4">
    <name type="scientific">Leucobacter chromiireducens subsp. chromiireducens</name>
    <dbReference type="NCBI Taxonomy" id="660067"/>
    <lineage>
        <taxon>Bacteria</taxon>
        <taxon>Bacillati</taxon>
        <taxon>Actinomycetota</taxon>
        <taxon>Actinomycetes</taxon>
        <taxon>Micrococcales</taxon>
        <taxon>Microbacteriaceae</taxon>
        <taxon>Leucobacter</taxon>
    </lineage>
</organism>
<evidence type="ECO:0000313" key="3">
    <source>
        <dbReference type="EMBL" id="MBL3690145.1"/>
    </source>
</evidence>
<proteinExistence type="predicted"/>
<feature type="compositionally biased region" description="Low complexity" evidence="1">
    <location>
        <begin position="840"/>
        <end position="855"/>
    </location>
</feature>
<dbReference type="InterPro" id="IPR013207">
    <property type="entry name" value="LGFP"/>
</dbReference>
<feature type="compositionally biased region" description="Basic and acidic residues" evidence="1">
    <location>
        <begin position="876"/>
        <end position="897"/>
    </location>
</feature>
<protein>
    <recommendedName>
        <fullName evidence="5">LGFP repeat-containing protein</fullName>
    </recommendedName>
</protein>
<reference evidence="3 4" key="1">
    <citation type="submission" date="2018-09" db="EMBL/GenBank/DDBJ databases">
        <title>Comparative genomics of Leucobacter spp.</title>
        <authorList>
            <person name="Reis A.C."/>
            <person name="Kolvenbach B.A."/>
            <person name="Corvini P.F.X."/>
            <person name="Nunes O.C."/>
        </authorList>
    </citation>
    <scope>NUCLEOTIDE SEQUENCE [LARGE SCALE GENOMIC DNA]</scope>
    <source>
        <strain evidence="3 4">L-1</strain>
    </source>
</reference>
<evidence type="ECO:0000256" key="2">
    <source>
        <dbReference type="SAM" id="Phobius"/>
    </source>
</evidence>
<evidence type="ECO:0000256" key="1">
    <source>
        <dbReference type="SAM" id="MobiDB-lite"/>
    </source>
</evidence>
<evidence type="ECO:0000313" key="4">
    <source>
        <dbReference type="Proteomes" id="UP001646141"/>
    </source>
</evidence>
<keyword evidence="4" id="KW-1185">Reference proteome</keyword>
<keyword evidence="2" id="KW-0472">Membrane</keyword>
<name>A0ABS1SQD3_9MICO</name>
<feature type="region of interest" description="Disordered" evidence="1">
    <location>
        <begin position="840"/>
        <end position="897"/>
    </location>
</feature>
<gene>
    <name evidence="3" type="ORF">D3226_09255</name>
</gene>
<keyword evidence="2" id="KW-0812">Transmembrane</keyword>
<dbReference type="Proteomes" id="UP001646141">
    <property type="component" value="Unassembled WGS sequence"/>
</dbReference>
<feature type="transmembrane region" description="Helical" evidence="2">
    <location>
        <begin position="67"/>
        <end position="87"/>
    </location>
</feature>